<evidence type="ECO:0000256" key="1">
    <source>
        <dbReference type="SAM" id="MobiDB-lite"/>
    </source>
</evidence>
<accession>A0A914UHJ7</accession>
<protein>
    <submittedName>
        <fullName evidence="3">Uncharacterized protein</fullName>
    </submittedName>
</protein>
<keyword evidence="2" id="KW-1185">Reference proteome</keyword>
<sequence length="83" mass="9094">MAVFAHQLPDNAHSPRSSKQCTPRSRKPPDALSRSRASLTKRAIFLLDAAVYSRSPERRPPPDYSTPSPAKPRAGLSPTTLLD</sequence>
<feature type="region of interest" description="Disordered" evidence="1">
    <location>
        <begin position="50"/>
        <end position="83"/>
    </location>
</feature>
<feature type="compositionally biased region" description="Polar residues" evidence="1">
    <location>
        <begin position="14"/>
        <end position="23"/>
    </location>
</feature>
<dbReference type="AlphaFoldDB" id="A0A914UHJ7"/>
<organism evidence="2 3">
    <name type="scientific">Plectus sambesii</name>
    <dbReference type="NCBI Taxonomy" id="2011161"/>
    <lineage>
        <taxon>Eukaryota</taxon>
        <taxon>Metazoa</taxon>
        <taxon>Ecdysozoa</taxon>
        <taxon>Nematoda</taxon>
        <taxon>Chromadorea</taxon>
        <taxon>Plectida</taxon>
        <taxon>Plectina</taxon>
        <taxon>Plectoidea</taxon>
        <taxon>Plectidae</taxon>
        <taxon>Plectus</taxon>
    </lineage>
</organism>
<evidence type="ECO:0000313" key="2">
    <source>
        <dbReference type="Proteomes" id="UP000887566"/>
    </source>
</evidence>
<proteinExistence type="predicted"/>
<reference evidence="3" key="1">
    <citation type="submission" date="2022-11" db="UniProtKB">
        <authorList>
            <consortium name="WormBaseParasite"/>
        </authorList>
    </citation>
    <scope>IDENTIFICATION</scope>
</reference>
<dbReference type="Proteomes" id="UP000887566">
    <property type="component" value="Unplaced"/>
</dbReference>
<dbReference type="WBParaSite" id="PSAMB.scaffold10221size4256.g33131.t1">
    <property type="protein sequence ID" value="PSAMB.scaffold10221size4256.g33131.t1"/>
    <property type="gene ID" value="PSAMB.scaffold10221size4256.g33131"/>
</dbReference>
<evidence type="ECO:0000313" key="3">
    <source>
        <dbReference type="WBParaSite" id="PSAMB.scaffold10221size4256.g33131.t1"/>
    </source>
</evidence>
<feature type="region of interest" description="Disordered" evidence="1">
    <location>
        <begin position="1"/>
        <end position="38"/>
    </location>
</feature>
<name>A0A914UHJ7_9BILA</name>